<dbReference type="Proteomes" id="UP000183769">
    <property type="component" value="Unassembled WGS sequence"/>
</dbReference>
<sequence length="181" mass="19732">MSESPRPVYLDSTVLSNLALTDSVDVLFECFQDPVVPEPVADELADGAFDDHPHLNRAILQLEPDNAEIVQSQYDEPNLSQDWLRRESVAVPDYPDEIRTVDPGEAAVLILAHEHGGVAATDDGDARDVANSLGIDCTGSLGVLAKAVHTDVIDVETADQWLAEWIDYGYYSPVESVSELL</sequence>
<dbReference type="PANTHER" id="PTHR39550:SF1">
    <property type="entry name" value="SLL0658 PROTEIN"/>
    <property type="match status" value="1"/>
</dbReference>
<proteinExistence type="predicted"/>
<dbReference type="PANTHER" id="PTHR39550">
    <property type="entry name" value="SLL0658 PROTEIN"/>
    <property type="match status" value="1"/>
</dbReference>
<accession>A0A1I5VUY4</accession>
<dbReference type="EMBL" id="FOXI01000020">
    <property type="protein sequence ID" value="SFQ11309.1"/>
    <property type="molecule type" value="Genomic_DNA"/>
</dbReference>
<name>A0A1I5VUY4_9EURY</name>
<dbReference type="RefSeq" id="WP_074880521.1">
    <property type="nucleotide sequence ID" value="NZ_FOXI01000020.1"/>
</dbReference>
<evidence type="ECO:0000313" key="1">
    <source>
        <dbReference type="EMBL" id="SFQ11309.1"/>
    </source>
</evidence>
<dbReference type="OrthoDB" id="359097at2157"/>
<keyword evidence="2" id="KW-1185">Reference proteome</keyword>
<gene>
    <name evidence="1" type="ORF">SAMN05216277_12021</name>
</gene>
<reference evidence="2" key="1">
    <citation type="submission" date="2016-10" db="EMBL/GenBank/DDBJ databases">
        <authorList>
            <person name="Varghese N."/>
            <person name="Submissions S."/>
        </authorList>
    </citation>
    <scope>NUCLEOTIDE SEQUENCE [LARGE SCALE GENOMIC DNA]</scope>
    <source>
        <strain evidence="2">CGMCC 1.10329</strain>
    </source>
</reference>
<organism evidence="1 2">
    <name type="scientific">Halolamina pelagica</name>
    <dbReference type="NCBI Taxonomy" id="699431"/>
    <lineage>
        <taxon>Archaea</taxon>
        <taxon>Methanobacteriati</taxon>
        <taxon>Methanobacteriota</taxon>
        <taxon>Stenosarchaea group</taxon>
        <taxon>Halobacteria</taxon>
        <taxon>Halobacteriales</taxon>
        <taxon>Haloferacaceae</taxon>
    </lineage>
</organism>
<dbReference type="InterPro" id="IPR021799">
    <property type="entry name" value="PIN-like_prokaryotic"/>
</dbReference>
<dbReference type="AlphaFoldDB" id="A0A1I5VUY4"/>
<evidence type="ECO:0000313" key="2">
    <source>
        <dbReference type="Proteomes" id="UP000183769"/>
    </source>
</evidence>
<protein>
    <submittedName>
        <fullName evidence="1">Predicted nucleic acid-binding protein, contains PIN domain</fullName>
    </submittedName>
</protein>
<dbReference type="Pfam" id="PF11848">
    <property type="entry name" value="DUF3368"/>
    <property type="match status" value="1"/>
</dbReference>